<evidence type="ECO:0000313" key="2">
    <source>
        <dbReference type="EMBL" id="AJA52435.1"/>
    </source>
</evidence>
<dbReference type="Proteomes" id="UP000028042">
    <property type="component" value="Unassembled WGS sequence"/>
</dbReference>
<evidence type="ECO:0000313" key="4">
    <source>
        <dbReference type="Proteomes" id="UP000028042"/>
    </source>
</evidence>
<dbReference type="Pfam" id="PF03960">
    <property type="entry name" value="ArsC"/>
    <property type="match status" value="1"/>
</dbReference>
<reference evidence="3 4" key="3">
    <citation type="journal article" name="Genome Announc.">
        <title>Improved Draft Genome Sequence of Clostridium pasteurianum Strain ATCC 6013 (DSM 525) Using a Hybrid Next-Generation Sequencing Approach.</title>
        <authorList>
            <person name="Pyne M.E."/>
            <person name="Utturkar S."/>
            <person name="Brown S.D."/>
            <person name="Moo-Young M."/>
            <person name="Chung D.A."/>
            <person name="Chou C.P."/>
        </authorList>
    </citation>
    <scope>NUCLEOTIDE SEQUENCE [LARGE SCALE GENOMIC DNA]</scope>
    <source>
        <strain evidence="3 4">ATCC 6013</strain>
    </source>
</reference>
<dbReference type="KEGG" id="cpae:CPAST_c23770"/>
<name>A0A0H3J5G0_CLOPA</name>
<dbReference type="EMBL" id="CP009268">
    <property type="protein sequence ID" value="AJA52435.1"/>
    <property type="molecule type" value="Genomic_DNA"/>
</dbReference>
<dbReference type="KEGG" id="cpat:CLPA_c23770"/>
<dbReference type="PATRIC" id="fig|1262449.3.peg.613"/>
<dbReference type="EMBL" id="JPGY02000001">
    <property type="protein sequence ID" value="KRU11555.1"/>
    <property type="molecule type" value="Genomic_DNA"/>
</dbReference>
<organism evidence="2 5">
    <name type="scientific">Clostridium pasteurianum DSM 525 = ATCC 6013</name>
    <dbReference type="NCBI Taxonomy" id="1262449"/>
    <lineage>
        <taxon>Bacteria</taxon>
        <taxon>Bacillati</taxon>
        <taxon>Bacillota</taxon>
        <taxon>Clostridia</taxon>
        <taxon>Eubacteriales</taxon>
        <taxon>Clostridiaceae</taxon>
        <taxon>Clostridium</taxon>
    </lineage>
</organism>
<accession>A0A0H3J5G0</accession>
<keyword evidence="5" id="KW-1185">Reference proteome</keyword>
<reference evidence="3" key="2">
    <citation type="submission" date="2015-10" db="EMBL/GenBank/DDBJ databases">
        <title>Improved Draft Genome Sequence of Clostridium pasteurianum Strain ATCC 6013 (DSM 525) Using a Hybrid Next-Generation Sequencing Approach.</title>
        <authorList>
            <person name="Pyne M.E."/>
            <person name="Utturkar S.M."/>
            <person name="Brown S.D."/>
            <person name="Moo-Young M."/>
            <person name="Chung D.A."/>
            <person name="Chou P.C."/>
        </authorList>
    </citation>
    <scope>NUCLEOTIDE SEQUENCE</scope>
    <source>
        <strain evidence="3">ATCC 6013</strain>
    </source>
</reference>
<comment type="similarity">
    <text evidence="1">Belongs to the ArsC family.</text>
</comment>
<sequence>MAHIVFYTKPGCRGGIMQKQLLISSGHEIEERSILDEKWTPDTLYPYLKGLNVKEWYNKNAVAVKNGTVIPGSLPEDKALELLCSDPLLIKRPLMIVGDKLVAGFNVEYLKELIGLYNIPEEDLTKCQGKTEASICEKNS</sequence>
<dbReference type="InterPro" id="IPR036249">
    <property type="entry name" value="Thioredoxin-like_sf"/>
</dbReference>
<protein>
    <submittedName>
        <fullName evidence="2">Nitrogenase-associated protein</fullName>
    </submittedName>
</protein>
<dbReference type="PANTHER" id="PTHR30041:SF8">
    <property type="entry name" value="PROTEIN YFFB"/>
    <property type="match status" value="1"/>
</dbReference>
<dbReference type="Proteomes" id="UP000030905">
    <property type="component" value="Chromosome"/>
</dbReference>
<evidence type="ECO:0000313" key="3">
    <source>
        <dbReference type="EMBL" id="KRU11555.1"/>
    </source>
</evidence>
<dbReference type="SUPFAM" id="SSF52833">
    <property type="entry name" value="Thioredoxin-like"/>
    <property type="match status" value="1"/>
</dbReference>
<dbReference type="eggNOG" id="COG1393">
    <property type="taxonomic scope" value="Bacteria"/>
</dbReference>
<proteinExistence type="inferred from homology"/>
<dbReference type="InterPro" id="IPR006503">
    <property type="entry name" value="Nase-assoc"/>
</dbReference>
<dbReference type="PANTHER" id="PTHR30041">
    <property type="entry name" value="ARSENATE REDUCTASE"/>
    <property type="match status" value="1"/>
</dbReference>
<dbReference type="NCBIfam" id="TIGR01616">
    <property type="entry name" value="nitro_assoc"/>
    <property type="match status" value="1"/>
</dbReference>
<reference evidence="2 5" key="1">
    <citation type="journal article" date="2015" name="Genome Announc.">
        <title>Complete Genome Sequence of the Nitrogen-Fixing and Solvent-Producing Clostridium pasteurianum DSM 525.</title>
        <authorList>
            <person name="Poehlein A."/>
            <person name="Grosse-Honebrink A."/>
            <person name="Zhang Y."/>
            <person name="Minton N.P."/>
            <person name="Daniel R."/>
        </authorList>
    </citation>
    <scope>NUCLEOTIDE SEQUENCE [LARGE SCALE GENOMIC DNA]</scope>
    <source>
        <strain evidence="2">DSM 525</strain>
        <strain evidence="5">DSM 525 / ATCC 6013</strain>
    </source>
</reference>
<dbReference type="RefSeq" id="WP_003441330.1">
    <property type="nucleotide sequence ID" value="NZ_ANZB01000002.1"/>
</dbReference>
<dbReference type="GeneID" id="93074521"/>
<evidence type="ECO:0000256" key="1">
    <source>
        <dbReference type="PROSITE-ProRule" id="PRU01282"/>
    </source>
</evidence>
<dbReference type="InterPro" id="IPR006660">
    <property type="entry name" value="Arsenate_reductase-like"/>
</dbReference>
<dbReference type="AlphaFoldDB" id="A0A0H3J5G0"/>
<dbReference type="PROSITE" id="PS51353">
    <property type="entry name" value="ARSC"/>
    <property type="match status" value="1"/>
</dbReference>
<gene>
    <name evidence="2" type="ORF">CLPA_c23770</name>
    <name evidence="3" type="ORF">CP6013_00802</name>
</gene>
<dbReference type="Gene3D" id="3.40.30.10">
    <property type="entry name" value="Glutaredoxin"/>
    <property type="match status" value="1"/>
</dbReference>
<evidence type="ECO:0000313" key="5">
    <source>
        <dbReference type="Proteomes" id="UP000030905"/>
    </source>
</evidence>